<sequence>MESISKKHYAFAVLLAAAMAVALTNIPTAVGVAGPFGNARKLEETCGAGGILGSSCNSDEQCGIGVCRSGSCCHQAGNRCKSATHCCNNGDCQSEKCCIRNGCGCNFDVDCCGGSCNISSNTCCGPLGTSCESDGNCCDGVCTAAPVNVVIQLVLVPPMLVNVALANY</sequence>
<evidence type="ECO:0000256" key="1">
    <source>
        <dbReference type="SAM" id="SignalP"/>
    </source>
</evidence>
<protein>
    <recommendedName>
        <fullName evidence="4">Stigma-specific protein Stig1</fullName>
    </recommendedName>
</protein>
<keyword evidence="3" id="KW-1185">Reference proteome</keyword>
<organism evidence="2 3">
    <name type="scientific">Corchorus capsularis</name>
    <name type="common">Jute</name>
    <dbReference type="NCBI Taxonomy" id="210143"/>
    <lineage>
        <taxon>Eukaryota</taxon>
        <taxon>Viridiplantae</taxon>
        <taxon>Streptophyta</taxon>
        <taxon>Embryophyta</taxon>
        <taxon>Tracheophyta</taxon>
        <taxon>Spermatophyta</taxon>
        <taxon>Magnoliopsida</taxon>
        <taxon>eudicotyledons</taxon>
        <taxon>Gunneridae</taxon>
        <taxon>Pentapetalae</taxon>
        <taxon>rosids</taxon>
        <taxon>malvids</taxon>
        <taxon>Malvales</taxon>
        <taxon>Malvaceae</taxon>
        <taxon>Grewioideae</taxon>
        <taxon>Apeibeae</taxon>
        <taxon>Corchorus</taxon>
    </lineage>
</organism>
<dbReference type="Gramene" id="OMP11257">
    <property type="protein sequence ID" value="OMP11257"/>
    <property type="gene ID" value="CCACVL1_00595"/>
</dbReference>
<dbReference type="AlphaFoldDB" id="A0A1R3KW41"/>
<feature type="chain" id="PRO_5010258180" description="Stigma-specific protein Stig1" evidence="1">
    <location>
        <begin position="25"/>
        <end position="168"/>
    </location>
</feature>
<accession>A0A1R3KW41</accession>
<feature type="signal peptide" evidence="1">
    <location>
        <begin position="1"/>
        <end position="24"/>
    </location>
</feature>
<evidence type="ECO:0000313" key="2">
    <source>
        <dbReference type="EMBL" id="OMP11257.1"/>
    </source>
</evidence>
<name>A0A1R3KW41_COCAP</name>
<proteinExistence type="predicted"/>
<dbReference type="EMBL" id="AWWV01001439">
    <property type="protein sequence ID" value="OMP11257.1"/>
    <property type="molecule type" value="Genomic_DNA"/>
</dbReference>
<evidence type="ECO:0000313" key="3">
    <source>
        <dbReference type="Proteomes" id="UP000188268"/>
    </source>
</evidence>
<keyword evidence="1" id="KW-0732">Signal</keyword>
<evidence type="ECO:0008006" key="4">
    <source>
        <dbReference type="Google" id="ProtNLM"/>
    </source>
</evidence>
<dbReference type="OrthoDB" id="10668850at2759"/>
<dbReference type="Proteomes" id="UP000188268">
    <property type="component" value="Unassembled WGS sequence"/>
</dbReference>
<reference evidence="2 3" key="1">
    <citation type="submission" date="2013-09" db="EMBL/GenBank/DDBJ databases">
        <title>Corchorus capsularis genome sequencing.</title>
        <authorList>
            <person name="Alam M."/>
            <person name="Haque M.S."/>
            <person name="Islam M.S."/>
            <person name="Emdad E.M."/>
            <person name="Islam M.M."/>
            <person name="Ahmed B."/>
            <person name="Halim A."/>
            <person name="Hossen Q.M.M."/>
            <person name="Hossain M.Z."/>
            <person name="Ahmed R."/>
            <person name="Khan M.M."/>
            <person name="Islam R."/>
            <person name="Rashid M.M."/>
            <person name="Khan S.A."/>
            <person name="Rahman M.S."/>
            <person name="Alam M."/>
        </authorList>
    </citation>
    <scope>NUCLEOTIDE SEQUENCE [LARGE SCALE GENOMIC DNA]</scope>
    <source>
        <strain evidence="3">cv. CVL-1</strain>
        <tissue evidence="2">Whole seedling</tissue>
    </source>
</reference>
<gene>
    <name evidence="2" type="ORF">CCACVL1_00595</name>
</gene>
<comment type="caution">
    <text evidence="2">The sequence shown here is derived from an EMBL/GenBank/DDBJ whole genome shotgun (WGS) entry which is preliminary data.</text>
</comment>